<keyword evidence="2" id="KW-1185">Reference proteome</keyword>
<reference evidence="1 2" key="1">
    <citation type="journal article" date="2021" name="Sci. Rep.">
        <title>The genome of the diatom Chaetoceros tenuissimus carries an ancient integrated fragment of an extant virus.</title>
        <authorList>
            <person name="Hongo Y."/>
            <person name="Kimura K."/>
            <person name="Takaki Y."/>
            <person name="Yoshida Y."/>
            <person name="Baba S."/>
            <person name="Kobayashi G."/>
            <person name="Nagasaki K."/>
            <person name="Hano T."/>
            <person name="Tomaru Y."/>
        </authorList>
    </citation>
    <scope>NUCLEOTIDE SEQUENCE [LARGE SCALE GENOMIC DNA]</scope>
    <source>
        <strain evidence="1 2">NIES-3715</strain>
    </source>
</reference>
<proteinExistence type="predicted"/>
<dbReference type="Pfam" id="PF13306">
    <property type="entry name" value="LRR_5"/>
    <property type="match status" value="1"/>
</dbReference>
<evidence type="ECO:0008006" key="3">
    <source>
        <dbReference type="Google" id="ProtNLM"/>
    </source>
</evidence>
<dbReference type="SUPFAM" id="SSF52058">
    <property type="entry name" value="L domain-like"/>
    <property type="match status" value="1"/>
</dbReference>
<dbReference type="AlphaFoldDB" id="A0AAD3D7V1"/>
<dbReference type="InterPro" id="IPR053139">
    <property type="entry name" value="Surface_bspA-like"/>
</dbReference>
<evidence type="ECO:0000313" key="2">
    <source>
        <dbReference type="Proteomes" id="UP001054902"/>
    </source>
</evidence>
<dbReference type="Gene3D" id="3.80.10.10">
    <property type="entry name" value="Ribonuclease Inhibitor"/>
    <property type="match status" value="1"/>
</dbReference>
<dbReference type="PANTHER" id="PTHR45661:SF3">
    <property type="entry name" value="IG-LIKE DOMAIN-CONTAINING PROTEIN"/>
    <property type="match status" value="1"/>
</dbReference>
<dbReference type="InterPro" id="IPR032675">
    <property type="entry name" value="LRR_dom_sf"/>
</dbReference>
<organism evidence="1 2">
    <name type="scientific">Chaetoceros tenuissimus</name>
    <dbReference type="NCBI Taxonomy" id="426638"/>
    <lineage>
        <taxon>Eukaryota</taxon>
        <taxon>Sar</taxon>
        <taxon>Stramenopiles</taxon>
        <taxon>Ochrophyta</taxon>
        <taxon>Bacillariophyta</taxon>
        <taxon>Coscinodiscophyceae</taxon>
        <taxon>Chaetocerotophycidae</taxon>
        <taxon>Chaetocerotales</taxon>
        <taxon>Chaetocerotaceae</taxon>
        <taxon>Chaetoceros</taxon>
    </lineage>
</organism>
<sequence length="263" mass="30700">MRVQTEEWQRFIPGVRMYKGKKTLFYNGEKLFDDETGEWFINEEERDSWQVIIVLPGVEVIPNRTFTMCKKINIVIMADTVRRVEQSAFYNCTRLVFVRLSRNLEYIEGMAFAWCSSLTSIFIPPSCREIWNSAFWSCKKLIIFAVPQDIQLGRNVIEDTALIEVCPFETNTIGYDYNQEGVNDWIRNQNMAPEYELHRACSTFNPIQEIVYGIVKRKGLKAFHVKNAIGITPLQFLEANPFSDIDQKKMITQYVLEMMGEVV</sequence>
<accession>A0AAD3D7V1</accession>
<gene>
    <name evidence="1" type="ORF">CTEN210_16008</name>
</gene>
<name>A0AAD3D7V1_9STRA</name>
<dbReference type="EMBL" id="BLLK01000069">
    <property type="protein sequence ID" value="GFH59532.1"/>
    <property type="molecule type" value="Genomic_DNA"/>
</dbReference>
<dbReference type="InterPro" id="IPR026906">
    <property type="entry name" value="LRR_5"/>
</dbReference>
<dbReference type="Proteomes" id="UP001054902">
    <property type="component" value="Unassembled WGS sequence"/>
</dbReference>
<dbReference type="PANTHER" id="PTHR45661">
    <property type="entry name" value="SURFACE ANTIGEN"/>
    <property type="match status" value="1"/>
</dbReference>
<evidence type="ECO:0000313" key="1">
    <source>
        <dbReference type="EMBL" id="GFH59532.1"/>
    </source>
</evidence>
<comment type="caution">
    <text evidence="1">The sequence shown here is derived from an EMBL/GenBank/DDBJ whole genome shotgun (WGS) entry which is preliminary data.</text>
</comment>
<protein>
    <recommendedName>
        <fullName evidence="3">Leucine-rich repeat domain-containing protein</fullName>
    </recommendedName>
</protein>